<protein>
    <submittedName>
        <fullName evidence="5">Tetratricopeptide repeat protein</fullName>
    </submittedName>
</protein>
<evidence type="ECO:0000256" key="3">
    <source>
        <dbReference type="PROSITE-ProRule" id="PRU00339"/>
    </source>
</evidence>
<gene>
    <name evidence="5" type="ORF">VB774_17260</name>
</gene>
<dbReference type="Proteomes" id="UP001301388">
    <property type="component" value="Unassembled WGS sequence"/>
</dbReference>
<comment type="caution">
    <text evidence="5">The sequence shown here is derived from an EMBL/GenBank/DDBJ whole genome shotgun (WGS) entry which is preliminary data.</text>
</comment>
<feature type="transmembrane region" description="Helical" evidence="4">
    <location>
        <begin position="6"/>
        <end position="25"/>
    </location>
</feature>
<keyword evidence="4" id="KW-0812">Transmembrane</keyword>
<dbReference type="Gene3D" id="1.25.40.10">
    <property type="entry name" value="Tetratricopeptide repeat domain"/>
    <property type="match status" value="1"/>
</dbReference>
<proteinExistence type="predicted"/>
<keyword evidence="4" id="KW-1133">Transmembrane helix</keyword>
<dbReference type="Pfam" id="PF13414">
    <property type="entry name" value="TPR_11"/>
    <property type="match status" value="1"/>
</dbReference>
<dbReference type="PANTHER" id="PTHR44943">
    <property type="entry name" value="CELLULOSE SYNTHASE OPERON PROTEIN C"/>
    <property type="match status" value="1"/>
</dbReference>
<dbReference type="PROSITE" id="PS50005">
    <property type="entry name" value="TPR"/>
    <property type="match status" value="3"/>
</dbReference>
<sequence length="173" mass="19530">MDSTLAIAYLGALVVLLAGVSWLVIRQILKARSLENVISDLQPKLQKEKGTPEDYYQLGSVYLRKKLYAQAIVLFNKALKEGGDNVPEVYNALGFSYFSQEQYDLAIKNYKEAIALQEGYVTAINNLGHAYEKKKLLPQAIEMYEQVVKLDEKNETANRRLNSLRKQVVPTAS</sequence>
<dbReference type="EMBL" id="JAYGIE010000088">
    <property type="protein sequence ID" value="MEA5479373.1"/>
    <property type="molecule type" value="Genomic_DNA"/>
</dbReference>
<evidence type="ECO:0000256" key="1">
    <source>
        <dbReference type="ARBA" id="ARBA00022737"/>
    </source>
</evidence>
<evidence type="ECO:0000256" key="4">
    <source>
        <dbReference type="SAM" id="Phobius"/>
    </source>
</evidence>
<dbReference type="RefSeq" id="WP_323262617.1">
    <property type="nucleotide sequence ID" value="NZ_JAYGIE010000088.1"/>
</dbReference>
<keyword evidence="4" id="KW-0472">Membrane</keyword>
<evidence type="ECO:0000313" key="6">
    <source>
        <dbReference type="Proteomes" id="UP001301388"/>
    </source>
</evidence>
<keyword evidence="2 3" id="KW-0802">TPR repeat</keyword>
<keyword evidence="1" id="KW-0677">Repeat</keyword>
<dbReference type="InterPro" id="IPR019734">
    <property type="entry name" value="TPR_rpt"/>
</dbReference>
<evidence type="ECO:0000256" key="2">
    <source>
        <dbReference type="ARBA" id="ARBA00022803"/>
    </source>
</evidence>
<evidence type="ECO:0000313" key="5">
    <source>
        <dbReference type="EMBL" id="MEA5479373.1"/>
    </source>
</evidence>
<dbReference type="PANTHER" id="PTHR44943:SF8">
    <property type="entry name" value="TPR REPEAT-CONTAINING PROTEIN MJ0263"/>
    <property type="match status" value="1"/>
</dbReference>
<feature type="repeat" description="TPR" evidence="3">
    <location>
        <begin position="121"/>
        <end position="154"/>
    </location>
</feature>
<dbReference type="Pfam" id="PF13181">
    <property type="entry name" value="TPR_8"/>
    <property type="match status" value="1"/>
</dbReference>
<dbReference type="InterPro" id="IPR011990">
    <property type="entry name" value="TPR-like_helical_dom_sf"/>
</dbReference>
<reference evidence="5 6" key="1">
    <citation type="submission" date="2023-12" db="EMBL/GenBank/DDBJ databases">
        <title>Baltic Sea Cyanobacteria.</title>
        <authorList>
            <person name="Delbaje E."/>
            <person name="Fewer D.P."/>
            <person name="Shishido T.K."/>
        </authorList>
    </citation>
    <scope>NUCLEOTIDE SEQUENCE [LARGE SCALE GENOMIC DNA]</scope>
    <source>
        <strain evidence="5 6">UHCC 0370</strain>
    </source>
</reference>
<feature type="repeat" description="TPR" evidence="3">
    <location>
        <begin position="52"/>
        <end position="85"/>
    </location>
</feature>
<feature type="repeat" description="TPR" evidence="3">
    <location>
        <begin position="87"/>
        <end position="120"/>
    </location>
</feature>
<dbReference type="SMART" id="SM00028">
    <property type="entry name" value="TPR"/>
    <property type="match status" value="3"/>
</dbReference>
<accession>A0ABU5TMZ0</accession>
<dbReference type="InterPro" id="IPR051685">
    <property type="entry name" value="Ycf3/AcsC/BcsC/TPR_MFPF"/>
</dbReference>
<name>A0ABU5TMZ0_9CYAN</name>
<keyword evidence="6" id="KW-1185">Reference proteome</keyword>
<organism evidence="5 6">
    <name type="scientific">Pseudanabaena galeata UHCC 0370</name>
    <dbReference type="NCBI Taxonomy" id="3110310"/>
    <lineage>
        <taxon>Bacteria</taxon>
        <taxon>Bacillati</taxon>
        <taxon>Cyanobacteriota</taxon>
        <taxon>Cyanophyceae</taxon>
        <taxon>Pseudanabaenales</taxon>
        <taxon>Pseudanabaenaceae</taxon>
        <taxon>Pseudanabaena</taxon>
    </lineage>
</organism>
<dbReference type="SUPFAM" id="SSF48452">
    <property type="entry name" value="TPR-like"/>
    <property type="match status" value="1"/>
</dbReference>